<sequence length="676" mass="74956">MSRKIIFGTLFVCVAALLPQSVFAARLFVGPTTGTFTVGSTFEVSLFLDTRGQSINAFSAELQFPPDKLQLVSPTAGKSIIGVWTAPPQFNNQAGTIDLAGGIPNGITTNQGLISTLTFRVKQVGTATLHFGDISRVLLNDGKGTDVLQGTQSGIYRLTLPPPAGPLVASETHPRQDQWYPASQAILRWANNNPVSGYSYVLSKSPVEAPDGISEGVSDSVAYKILADGTHYFHIKALRSGVWGGITHFAVNVDTEAPAEFPILVAPSSRTTSYTPVVQFQTTDVHSGIEHYEFKVVPLSPRSNSADASRIGSEQFFIEAEGKQILNLTLGSYDIIARAYDHAGNFREETERLTIATPLGLFVSNEGIHLGPATILWHWLFVAMAMLAGVLLVGAQRVRRWYETLVEHHARKELPHDVNQKLEELRAYRQKYGKLVVLLLLIGLSLFNSPRAISAATTAEFSPPVIQTASRSIANDEIFYVGGVTDVPKAEIVVYLQNLETGETLSETVVAGTNREWFYRYNSFLTTGNYLMWAQARVGEEVSPPSPQVRVQVRKTALEFGGSRFSYQFLYLGVSLLFLLIIIGLTTFIVVYTRRGRRRHHEFMREIREAEESVRRGFAVLRRDVEAELSLVHKMKASKELSDEEKQREGELLRDLSQIEKHIGKEIWDVERVQTS</sequence>
<gene>
    <name evidence="4" type="ORF">A3A35_02265</name>
</gene>
<feature type="domain" description="Cohesin" evidence="3">
    <location>
        <begin position="33"/>
        <end position="142"/>
    </location>
</feature>
<keyword evidence="1" id="KW-1133">Transmembrane helix</keyword>
<name>A0A1F6ECG3_9BACT</name>
<feature type="signal peptide" evidence="2">
    <location>
        <begin position="1"/>
        <end position="24"/>
    </location>
</feature>
<dbReference type="GO" id="GO:0030246">
    <property type="term" value="F:carbohydrate binding"/>
    <property type="evidence" value="ECO:0007669"/>
    <property type="project" value="InterPro"/>
</dbReference>
<dbReference type="AlphaFoldDB" id="A0A1F6ECG3"/>
<evidence type="ECO:0000259" key="3">
    <source>
        <dbReference type="Pfam" id="PF00963"/>
    </source>
</evidence>
<evidence type="ECO:0000313" key="5">
    <source>
        <dbReference type="Proteomes" id="UP000179115"/>
    </source>
</evidence>
<comment type="caution">
    <text evidence="4">The sequence shown here is derived from an EMBL/GenBank/DDBJ whole genome shotgun (WGS) entry which is preliminary data.</text>
</comment>
<feature type="transmembrane region" description="Helical" evidence="1">
    <location>
        <begin position="569"/>
        <end position="592"/>
    </location>
</feature>
<dbReference type="Gene3D" id="2.60.40.680">
    <property type="match status" value="1"/>
</dbReference>
<dbReference type="SUPFAM" id="SSF49384">
    <property type="entry name" value="Carbohydrate-binding domain"/>
    <property type="match status" value="1"/>
</dbReference>
<evidence type="ECO:0000256" key="1">
    <source>
        <dbReference type="SAM" id="Phobius"/>
    </source>
</evidence>
<feature type="transmembrane region" description="Helical" evidence="1">
    <location>
        <begin position="435"/>
        <end position="453"/>
    </location>
</feature>
<dbReference type="EMBL" id="MFLV01000027">
    <property type="protein sequence ID" value="OGG71336.1"/>
    <property type="molecule type" value="Genomic_DNA"/>
</dbReference>
<keyword evidence="2" id="KW-0732">Signal</keyword>
<protein>
    <recommendedName>
        <fullName evidence="3">Cohesin domain-containing protein</fullName>
    </recommendedName>
</protein>
<reference evidence="4 5" key="1">
    <citation type="journal article" date="2016" name="Nat. Commun.">
        <title>Thousands of microbial genomes shed light on interconnected biogeochemical processes in an aquifer system.</title>
        <authorList>
            <person name="Anantharaman K."/>
            <person name="Brown C.T."/>
            <person name="Hug L.A."/>
            <person name="Sharon I."/>
            <person name="Castelle C.J."/>
            <person name="Probst A.J."/>
            <person name="Thomas B.C."/>
            <person name="Singh A."/>
            <person name="Wilkins M.J."/>
            <person name="Karaoz U."/>
            <person name="Brodie E.L."/>
            <person name="Williams K.H."/>
            <person name="Hubbard S.S."/>
            <person name="Banfield J.F."/>
        </authorList>
    </citation>
    <scope>NUCLEOTIDE SEQUENCE [LARGE SCALE GENOMIC DNA]</scope>
</reference>
<keyword evidence="1" id="KW-0812">Transmembrane</keyword>
<dbReference type="GO" id="GO:0000272">
    <property type="term" value="P:polysaccharide catabolic process"/>
    <property type="evidence" value="ECO:0007669"/>
    <property type="project" value="InterPro"/>
</dbReference>
<dbReference type="Pfam" id="PF00963">
    <property type="entry name" value="Cohesin"/>
    <property type="match status" value="1"/>
</dbReference>
<organism evidence="4 5">
    <name type="scientific">Candidatus Kaiserbacteria bacterium RIFCSPLOWO2_01_FULL_51_21</name>
    <dbReference type="NCBI Taxonomy" id="1798508"/>
    <lineage>
        <taxon>Bacteria</taxon>
        <taxon>Candidatus Kaiseribacteriota</taxon>
    </lineage>
</organism>
<dbReference type="CDD" id="cd08547">
    <property type="entry name" value="Type_II_cohesin"/>
    <property type="match status" value="1"/>
</dbReference>
<evidence type="ECO:0000313" key="4">
    <source>
        <dbReference type="EMBL" id="OGG71336.1"/>
    </source>
</evidence>
<dbReference type="InterPro" id="IPR008965">
    <property type="entry name" value="CBM2/CBM3_carb-bd_dom_sf"/>
</dbReference>
<accession>A0A1F6ECG3</accession>
<dbReference type="InterPro" id="IPR002102">
    <property type="entry name" value="Cohesin_dom"/>
</dbReference>
<dbReference type="STRING" id="1798508.A3A35_02265"/>
<proteinExistence type="predicted"/>
<dbReference type="Proteomes" id="UP000179115">
    <property type="component" value="Unassembled WGS sequence"/>
</dbReference>
<evidence type="ECO:0000256" key="2">
    <source>
        <dbReference type="SAM" id="SignalP"/>
    </source>
</evidence>
<feature type="chain" id="PRO_5009524130" description="Cohesin domain-containing protein" evidence="2">
    <location>
        <begin position="25"/>
        <end position="676"/>
    </location>
</feature>
<keyword evidence="1" id="KW-0472">Membrane</keyword>
<feature type="transmembrane region" description="Helical" evidence="1">
    <location>
        <begin position="376"/>
        <end position="395"/>
    </location>
</feature>